<feature type="coiled-coil region" evidence="4">
    <location>
        <begin position="89"/>
        <end position="140"/>
    </location>
</feature>
<feature type="transmembrane region" description="Helical" evidence="6">
    <location>
        <begin position="7"/>
        <end position="28"/>
    </location>
</feature>
<dbReference type="PANTHER" id="PTHR43531">
    <property type="entry name" value="PROTEIN ICFG"/>
    <property type="match status" value="1"/>
</dbReference>
<dbReference type="Proteomes" id="UP000587760">
    <property type="component" value="Unassembled WGS sequence"/>
</dbReference>
<accession>A0A841RCJ6</accession>
<keyword evidence="4" id="KW-0175">Coiled coil</keyword>
<keyword evidence="1" id="KW-0145">Chemotaxis</keyword>
<dbReference type="PANTHER" id="PTHR43531:SF11">
    <property type="entry name" value="METHYL-ACCEPTING CHEMOTAXIS PROTEIN 3"/>
    <property type="match status" value="1"/>
</dbReference>
<organism evidence="8 9">
    <name type="scientific">Spirochaeta isovalerica</name>
    <dbReference type="NCBI Taxonomy" id="150"/>
    <lineage>
        <taxon>Bacteria</taxon>
        <taxon>Pseudomonadati</taxon>
        <taxon>Spirochaetota</taxon>
        <taxon>Spirochaetia</taxon>
        <taxon>Spirochaetales</taxon>
        <taxon>Spirochaetaceae</taxon>
        <taxon>Spirochaeta</taxon>
    </lineage>
</organism>
<evidence type="ECO:0000259" key="7">
    <source>
        <dbReference type="PROSITE" id="PS50111"/>
    </source>
</evidence>
<dbReference type="GO" id="GO:0007165">
    <property type="term" value="P:signal transduction"/>
    <property type="evidence" value="ECO:0007669"/>
    <property type="project" value="UniProtKB-KW"/>
</dbReference>
<comment type="caution">
    <text evidence="8">The sequence shown here is derived from an EMBL/GenBank/DDBJ whole genome shotgun (WGS) entry which is preliminary data.</text>
</comment>
<evidence type="ECO:0000256" key="1">
    <source>
        <dbReference type="ARBA" id="ARBA00022500"/>
    </source>
</evidence>
<evidence type="ECO:0000256" key="6">
    <source>
        <dbReference type="SAM" id="Phobius"/>
    </source>
</evidence>
<evidence type="ECO:0000313" key="9">
    <source>
        <dbReference type="Proteomes" id="UP000587760"/>
    </source>
</evidence>
<dbReference type="InterPro" id="IPR004089">
    <property type="entry name" value="MCPsignal_dom"/>
</dbReference>
<dbReference type="SMART" id="SM00283">
    <property type="entry name" value="MA"/>
    <property type="match status" value="1"/>
</dbReference>
<evidence type="ECO:0000256" key="5">
    <source>
        <dbReference type="SAM" id="MobiDB-lite"/>
    </source>
</evidence>
<comment type="similarity">
    <text evidence="2">Belongs to the methyl-accepting chemotaxis (MCP) protein family.</text>
</comment>
<evidence type="ECO:0000313" key="8">
    <source>
        <dbReference type="EMBL" id="MBB6480388.1"/>
    </source>
</evidence>
<name>A0A841RCJ6_9SPIO</name>
<dbReference type="GO" id="GO:0006935">
    <property type="term" value="P:chemotaxis"/>
    <property type="evidence" value="ECO:0007669"/>
    <property type="project" value="UniProtKB-KW"/>
</dbReference>
<dbReference type="SUPFAM" id="SSF58104">
    <property type="entry name" value="Methyl-accepting chemotaxis protein (MCP) signaling domain"/>
    <property type="match status" value="1"/>
</dbReference>
<dbReference type="PROSITE" id="PS50111">
    <property type="entry name" value="CHEMOTAXIS_TRANSDUC_2"/>
    <property type="match status" value="1"/>
</dbReference>
<evidence type="ECO:0000256" key="3">
    <source>
        <dbReference type="PROSITE-ProRule" id="PRU00284"/>
    </source>
</evidence>
<dbReference type="GO" id="GO:0005886">
    <property type="term" value="C:plasma membrane"/>
    <property type="evidence" value="ECO:0007669"/>
    <property type="project" value="TreeGrafter"/>
</dbReference>
<proteinExistence type="inferred from homology"/>
<dbReference type="Gene3D" id="1.10.287.950">
    <property type="entry name" value="Methyl-accepting chemotaxis protein"/>
    <property type="match status" value="1"/>
</dbReference>
<feature type="domain" description="Methyl-accepting transducer" evidence="7">
    <location>
        <begin position="206"/>
        <end position="304"/>
    </location>
</feature>
<dbReference type="Pfam" id="PF00015">
    <property type="entry name" value="MCPsignal"/>
    <property type="match status" value="1"/>
</dbReference>
<dbReference type="AlphaFoldDB" id="A0A841RCJ6"/>
<dbReference type="RefSeq" id="WP_184746574.1">
    <property type="nucleotide sequence ID" value="NZ_JACHGJ010000003.1"/>
</dbReference>
<dbReference type="EMBL" id="JACHGJ010000003">
    <property type="protein sequence ID" value="MBB6480388.1"/>
    <property type="molecule type" value="Genomic_DNA"/>
</dbReference>
<dbReference type="GO" id="GO:0004888">
    <property type="term" value="F:transmembrane signaling receptor activity"/>
    <property type="evidence" value="ECO:0007669"/>
    <property type="project" value="TreeGrafter"/>
</dbReference>
<dbReference type="InterPro" id="IPR051310">
    <property type="entry name" value="MCP_chemotaxis"/>
</dbReference>
<reference evidence="8 9" key="1">
    <citation type="submission" date="2020-08" db="EMBL/GenBank/DDBJ databases">
        <title>Genomic Encyclopedia of Type Strains, Phase IV (KMG-IV): sequencing the most valuable type-strain genomes for metagenomic binning, comparative biology and taxonomic classification.</title>
        <authorList>
            <person name="Goeker M."/>
        </authorList>
    </citation>
    <scope>NUCLEOTIDE SEQUENCE [LARGE SCALE GENOMIC DNA]</scope>
    <source>
        <strain evidence="8 9">DSM 2461</strain>
    </source>
</reference>
<feature type="compositionally biased region" description="Basic and acidic residues" evidence="5">
    <location>
        <begin position="410"/>
        <end position="420"/>
    </location>
</feature>
<sequence length="429" mass="48419">MNIRFEWIRRTTIISFLLIMLLTASVFISFPFQIYITSVLALLLAGTGVYHLIEANRIQKLLFRTSDILTRSTERDFSSLDDGEKHIINHEISNLIEQLEDSVKQTENILSEKDKLEKEAEELRRKVKSMERNLNRQVIEVRDRMRGNSDAFNEIISGLSSLVDACGREKGMIDSLMKTYSGYSRQYGSIRDSVNNSRSICGREESRGRDAETVLNALYEKDEERVEKIHTVIHGIGNIKEVTGIINEVAEKASILSLNAAIESAHAGEAGKGFSVVAEEVGVLADMTAEHAEIINQALFSVTDTMYESRFTETDNGEEETFAVIGGTIREMIASFREIDQLLDFLGQLEQPEDFDISSETLKDRNKIEKTLSLLENMKKEWEMTLEDITRFPLFEESADLSGAKSSPLTRHETAIRPVDDSVGGEELD</sequence>
<protein>
    <submittedName>
        <fullName evidence="8">Methyl-accepting chemotaxis protein</fullName>
    </submittedName>
</protein>
<keyword evidence="6" id="KW-1133">Transmembrane helix</keyword>
<keyword evidence="6" id="KW-0472">Membrane</keyword>
<keyword evidence="3" id="KW-0807">Transducer</keyword>
<keyword evidence="9" id="KW-1185">Reference proteome</keyword>
<evidence type="ECO:0000256" key="2">
    <source>
        <dbReference type="ARBA" id="ARBA00029447"/>
    </source>
</evidence>
<evidence type="ECO:0000256" key="4">
    <source>
        <dbReference type="SAM" id="Coils"/>
    </source>
</evidence>
<feature type="region of interest" description="Disordered" evidence="5">
    <location>
        <begin position="400"/>
        <end position="429"/>
    </location>
</feature>
<keyword evidence="6" id="KW-0812">Transmembrane</keyword>
<gene>
    <name evidence="8" type="ORF">HNR50_002051</name>
</gene>